<keyword evidence="5" id="KW-0229">DNA integration</keyword>
<evidence type="ECO:0000259" key="11">
    <source>
        <dbReference type="PROSITE" id="PS51898"/>
    </source>
</evidence>
<dbReference type="PANTHER" id="PTHR30349:SF77">
    <property type="entry name" value="TYROSINE RECOMBINASE XERC"/>
    <property type="match status" value="1"/>
</dbReference>
<evidence type="ECO:0000259" key="12">
    <source>
        <dbReference type="PROSITE" id="PS51900"/>
    </source>
</evidence>
<proteinExistence type="predicted"/>
<feature type="region of interest" description="Disordered" evidence="10">
    <location>
        <begin position="334"/>
        <end position="354"/>
    </location>
</feature>
<evidence type="ECO:0000256" key="2">
    <source>
        <dbReference type="ARBA" id="ARBA00022490"/>
    </source>
</evidence>
<evidence type="ECO:0000256" key="8">
    <source>
        <dbReference type="ARBA" id="ARBA00023306"/>
    </source>
</evidence>
<evidence type="ECO:0000256" key="3">
    <source>
        <dbReference type="ARBA" id="ARBA00022618"/>
    </source>
</evidence>
<keyword evidence="4" id="KW-0159">Chromosome partition</keyword>
<dbReference type="InterPro" id="IPR004107">
    <property type="entry name" value="Integrase_SAM-like_N"/>
</dbReference>
<keyword evidence="8" id="KW-0131">Cell cycle</keyword>
<dbReference type="SUPFAM" id="SSF56349">
    <property type="entry name" value="DNA breaking-rejoining enzymes"/>
    <property type="match status" value="1"/>
</dbReference>
<evidence type="ECO:0000256" key="5">
    <source>
        <dbReference type="ARBA" id="ARBA00022908"/>
    </source>
</evidence>
<feature type="domain" description="Core-binding (CB)" evidence="12">
    <location>
        <begin position="8"/>
        <end position="97"/>
    </location>
</feature>
<dbReference type="InterPro" id="IPR002104">
    <property type="entry name" value="Integrase_catalytic"/>
</dbReference>
<dbReference type="Pfam" id="PF02899">
    <property type="entry name" value="Phage_int_SAM_1"/>
    <property type="match status" value="1"/>
</dbReference>
<accession>A0ABU7JWM6</accession>
<dbReference type="PANTHER" id="PTHR30349">
    <property type="entry name" value="PHAGE INTEGRASE-RELATED"/>
    <property type="match status" value="1"/>
</dbReference>
<dbReference type="Gene3D" id="1.10.150.130">
    <property type="match status" value="1"/>
</dbReference>
<keyword evidence="6 9" id="KW-0238">DNA-binding</keyword>
<comment type="subcellular location">
    <subcellularLocation>
        <location evidence="1">Cytoplasm</location>
    </subcellularLocation>
</comment>
<dbReference type="InterPro" id="IPR050090">
    <property type="entry name" value="Tyrosine_recombinase_XerCD"/>
</dbReference>
<dbReference type="InterPro" id="IPR010998">
    <property type="entry name" value="Integrase_recombinase_N"/>
</dbReference>
<keyword evidence="3" id="KW-0132">Cell division</keyword>
<evidence type="ECO:0000256" key="10">
    <source>
        <dbReference type="SAM" id="MobiDB-lite"/>
    </source>
</evidence>
<evidence type="ECO:0000256" key="1">
    <source>
        <dbReference type="ARBA" id="ARBA00004496"/>
    </source>
</evidence>
<dbReference type="EMBL" id="JAUZMZ010000144">
    <property type="protein sequence ID" value="MEE2034412.1"/>
    <property type="molecule type" value="Genomic_DNA"/>
</dbReference>
<dbReference type="InterPro" id="IPR013762">
    <property type="entry name" value="Integrase-like_cat_sf"/>
</dbReference>
<evidence type="ECO:0000256" key="9">
    <source>
        <dbReference type="PROSITE-ProRule" id="PRU01248"/>
    </source>
</evidence>
<dbReference type="Proteomes" id="UP001331936">
    <property type="component" value="Unassembled WGS sequence"/>
</dbReference>
<keyword evidence="14" id="KW-1185">Reference proteome</keyword>
<feature type="non-terminal residue" evidence="13">
    <location>
        <position position="386"/>
    </location>
</feature>
<evidence type="ECO:0000256" key="6">
    <source>
        <dbReference type="ARBA" id="ARBA00023125"/>
    </source>
</evidence>
<dbReference type="PROSITE" id="PS51900">
    <property type="entry name" value="CB"/>
    <property type="match status" value="1"/>
</dbReference>
<dbReference type="RefSeq" id="WP_330153783.1">
    <property type="nucleotide sequence ID" value="NZ_JAUZMZ010000144.1"/>
</dbReference>
<organism evidence="13 14">
    <name type="scientific">Rhodococcus chondri</name>
    <dbReference type="NCBI Taxonomy" id="3065941"/>
    <lineage>
        <taxon>Bacteria</taxon>
        <taxon>Bacillati</taxon>
        <taxon>Actinomycetota</taxon>
        <taxon>Actinomycetes</taxon>
        <taxon>Mycobacteriales</taxon>
        <taxon>Nocardiaceae</taxon>
        <taxon>Rhodococcus</taxon>
    </lineage>
</organism>
<keyword evidence="2" id="KW-0963">Cytoplasm</keyword>
<evidence type="ECO:0000313" key="13">
    <source>
        <dbReference type="EMBL" id="MEE2034412.1"/>
    </source>
</evidence>
<dbReference type="InterPro" id="IPR011010">
    <property type="entry name" value="DNA_brk_join_enz"/>
</dbReference>
<comment type="caution">
    <text evidence="13">The sequence shown here is derived from an EMBL/GenBank/DDBJ whole genome shotgun (WGS) entry which is preliminary data.</text>
</comment>
<reference evidence="13 14" key="1">
    <citation type="submission" date="2023-08" db="EMBL/GenBank/DDBJ databases">
        <authorList>
            <person name="Girao M."/>
            <person name="Carvalho M.F."/>
        </authorList>
    </citation>
    <scope>NUCLEOTIDE SEQUENCE [LARGE SCALE GENOMIC DNA]</scope>
    <source>
        <strain evidence="13 14">CC-R104</strain>
    </source>
</reference>
<dbReference type="Gene3D" id="1.10.443.10">
    <property type="entry name" value="Intergrase catalytic core"/>
    <property type="match status" value="1"/>
</dbReference>
<dbReference type="InterPro" id="IPR044068">
    <property type="entry name" value="CB"/>
</dbReference>
<sequence>MTTSRDEPGLLEWTASYLETLQTAKRSAHTVKAYRLDLHAVCDRLAEVHEVAPHALTVSDITIRAMRSAFAAFARERQPASVRRAWSVWNSFCNFLVSEGVSEGNPMASITQPKRPQHTPKAFTPAAIGQLVDTLTEEAQRPAESVRDWPQRDLALIATLLLTGIRSDELIRLDLGSILGGLEAPVLRVLGKGATEREIPLEDSWTAIVCCYLEERYLRFPAARRHARAGRDDLPIWERHPPSDPLFVGADGQRITRGTLQYRVRRIYRRAGIESERKRGALAHALRHTFATSLADSGATMVELQQLLGHRSLQTVQIYTSATDDAVRHAARHNPVDGLLGPGEPRARGAVSRRSGCGCGAELRDWEMAHRHRGGPGGQVVRARRG</sequence>
<protein>
    <submittedName>
        <fullName evidence="13">Tyrosine-type recombinase/integrase</fullName>
    </submittedName>
</protein>
<evidence type="ECO:0000313" key="14">
    <source>
        <dbReference type="Proteomes" id="UP001331936"/>
    </source>
</evidence>
<feature type="domain" description="Tyr recombinase" evidence="11">
    <location>
        <begin position="118"/>
        <end position="332"/>
    </location>
</feature>
<dbReference type="Pfam" id="PF00589">
    <property type="entry name" value="Phage_integrase"/>
    <property type="match status" value="1"/>
</dbReference>
<gene>
    <name evidence="13" type="ORF">Q8814_20210</name>
</gene>
<evidence type="ECO:0000256" key="4">
    <source>
        <dbReference type="ARBA" id="ARBA00022829"/>
    </source>
</evidence>
<keyword evidence="7" id="KW-0233">DNA recombination</keyword>
<evidence type="ECO:0000256" key="7">
    <source>
        <dbReference type="ARBA" id="ARBA00023172"/>
    </source>
</evidence>
<name>A0ABU7JWM6_9NOCA</name>
<dbReference type="PROSITE" id="PS51898">
    <property type="entry name" value="TYR_RECOMBINASE"/>
    <property type="match status" value="1"/>
</dbReference>